<evidence type="ECO:0000313" key="4">
    <source>
        <dbReference type="EMBL" id="GGC01354.1"/>
    </source>
</evidence>
<dbReference type="CDD" id="cd03443">
    <property type="entry name" value="PaaI_thioesterase"/>
    <property type="match status" value="1"/>
</dbReference>
<proteinExistence type="inferred from homology"/>
<dbReference type="Proteomes" id="UP000608154">
    <property type="component" value="Unassembled WGS sequence"/>
</dbReference>
<accession>A0A916X4I7</accession>
<evidence type="ECO:0000256" key="2">
    <source>
        <dbReference type="ARBA" id="ARBA00022801"/>
    </source>
</evidence>
<dbReference type="NCBIfam" id="TIGR00369">
    <property type="entry name" value="unchar_dom_1"/>
    <property type="match status" value="1"/>
</dbReference>
<dbReference type="EMBL" id="BMHK01000011">
    <property type="protein sequence ID" value="GGC01354.1"/>
    <property type="molecule type" value="Genomic_DNA"/>
</dbReference>
<comment type="similarity">
    <text evidence="1">Belongs to the thioesterase PaaI family.</text>
</comment>
<dbReference type="PANTHER" id="PTHR21660:SF1">
    <property type="entry name" value="ACYL-COENZYME A THIOESTERASE 13"/>
    <property type="match status" value="1"/>
</dbReference>
<dbReference type="Pfam" id="PF03061">
    <property type="entry name" value="4HBT"/>
    <property type="match status" value="1"/>
</dbReference>
<name>A0A916X4I7_9SPHN</name>
<feature type="domain" description="Thioesterase" evidence="3">
    <location>
        <begin position="61"/>
        <end position="137"/>
    </location>
</feature>
<comment type="caution">
    <text evidence="4">The sequence shown here is derived from an EMBL/GenBank/DDBJ whole genome shotgun (WGS) entry which is preliminary data.</text>
</comment>
<dbReference type="Gene3D" id="3.10.129.10">
    <property type="entry name" value="Hotdog Thioesterase"/>
    <property type="match status" value="1"/>
</dbReference>
<keyword evidence="5" id="KW-1185">Reference proteome</keyword>
<gene>
    <name evidence="4" type="ORF">GCM10011494_19920</name>
</gene>
<dbReference type="InterPro" id="IPR003736">
    <property type="entry name" value="PAAI_dom"/>
</dbReference>
<organism evidence="4 5">
    <name type="scientific">Novosphingobium endophyticum</name>
    <dbReference type="NCBI Taxonomy" id="1955250"/>
    <lineage>
        <taxon>Bacteria</taxon>
        <taxon>Pseudomonadati</taxon>
        <taxon>Pseudomonadota</taxon>
        <taxon>Alphaproteobacteria</taxon>
        <taxon>Sphingomonadales</taxon>
        <taxon>Sphingomonadaceae</taxon>
        <taxon>Novosphingobium</taxon>
    </lineage>
</organism>
<reference evidence="4" key="1">
    <citation type="journal article" date="2014" name="Int. J. Syst. Evol. Microbiol.">
        <title>Complete genome sequence of Corynebacterium casei LMG S-19264T (=DSM 44701T), isolated from a smear-ripened cheese.</title>
        <authorList>
            <consortium name="US DOE Joint Genome Institute (JGI-PGF)"/>
            <person name="Walter F."/>
            <person name="Albersmeier A."/>
            <person name="Kalinowski J."/>
            <person name="Ruckert C."/>
        </authorList>
    </citation>
    <scope>NUCLEOTIDE SEQUENCE</scope>
    <source>
        <strain evidence="4">CGMCC 1.15095</strain>
    </source>
</reference>
<evidence type="ECO:0000256" key="1">
    <source>
        <dbReference type="ARBA" id="ARBA00008324"/>
    </source>
</evidence>
<reference evidence="4" key="2">
    <citation type="submission" date="2020-09" db="EMBL/GenBank/DDBJ databases">
        <authorList>
            <person name="Sun Q."/>
            <person name="Zhou Y."/>
        </authorList>
    </citation>
    <scope>NUCLEOTIDE SEQUENCE</scope>
    <source>
        <strain evidence="4">CGMCC 1.15095</strain>
    </source>
</reference>
<protein>
    <submittedName>
        <fullName evidence="4">Phenylacetic acid degradation protein</fullName>
    </submittedName>
</protein>
<dbReference type="AlphaFoldDB" id="A0A916X4I7"/>
<evidence type="ECO:0000259" key="3">
    <source>
        <dbReference type="Pfam" id="PF03061"/>
    </source>
</evidence>
<evidence type="ECO:0000313" key="5">
    <source>
        <dbReference type="Proteomes" id="UP000608154"/>
    </source>
</evidence>
<dbReference type="InterPro" id="IPR029069">
    <property type="entry name" value="HotDog_dom_sf"/>
</dbReference>
<keyword evidence="2" id="KW-0378">Hydrolase</keyword>
<dbReference type="InterPro" id="IPR039298">
    <property type="entry name" value="ACOT13"/>
</dbReference>
<dbReference type="RefSeq" id="WP_188771036.1">
    <property type="nucleotide sequence ID" value="NZ_BMHK01000011.1"/>
</dbReference>
<dbReference type="InterPro" id="IPR006683">
    <property type="entry name" value="Thioestr_dom"/>
</dbReference>
<dbReference type="GO" id="GO:0047617">
    <property type="term" value="F:fatty acyl-CoA hydrolase activity"/>
    <property type="evidence" value="ECO:0007669"/>
    <property type="project" value="InterPro"/>
</dbReference>
<dbReference type="PANTHER" id="PTHR21660">
    <property type="entry name" value="THIOESTERASE SUPERFAMILY MEMBER-RELATED"/>
    <property type="match status" value="1"/>
</dbReference>
<sequence length="150" mass="15151">MTDAPDNETRRFIADAVAGGKTGVPLTCNAAFETMGAILVSGTPGDVLVSFEAGEGTAQGNGVVSGGTLAAFLDSAMAVAVLSALKPGQTCSTISLNVNLMRPGFVGTLYVKASVERMGRRVAFAHARLMDGDDKVLATATSSLAVIATA</sequence>
<dbReference type="SUPFAM" id="SSF54637">
    <property type="entry name" value="Thioesterase/thiol ester dehydrase-isomerase"/>
    <property type="match status" value="1"/>
</dbReference>